<dbReference type="Pfam" id="PF13176">
    <property type="entry name" value="TPR_7"/>
    <property type="match status" value="1"/>
</dbReference>
<dbReference type="SUPFAM" id="SSF48452">
    <property type="entry name" value="TPR-like"/>
    <property type="match status" value="1"/>
</dbReference>
<dbReference type="Pfam" id="PF13424">
    <property type="entry name" value="TPR_12"/>
    <property type="match status" value="1"/>
</dbReference>
<dbReference type="OMA" id="VELWECC"/>
<dbReference type="PANTHER" id="PTHR10098:SF108">
    <property type="entry name" value="TETRATRICOPEPTIDE REPEAT PROTEIN 28"/>
    <property type="match status" value="1"/>
</dbReference>
<gene>
    <name evidence="2" type="ORF">YQE_10882</name>
</gene>
<proteinExistence type="predicted"/>
<feature type="region of interest" description="Disordered" evidence="1">
    <location>
        <begin position="197"/>
        <end position="252"/>
    </location>
</feature>
<protein>
    <submittedName>
        <fullName evidence="2">Uncharacterized protein</fullName>
    </submittedName>
</protein>
<feature type="compositionally biased region" description="Polar residues" evidence="1">
    <location>
        <begin position="239"/>
        <end position="252"/>
    </location>
</feature>
<evidence type="ECO:0000256" key="1">
    <source>
        <dbReference type="SAM" id="MobiDB-lite"/>
    </source>
</evidence>
<feature type="non-terminal residue" evidence="2">
    <location>
        <position position="1"/>
    </location>
</feature>
<dbReference type="AlphaFoldDB" id="N6U1W8"/>
<evidence type="ECO:0000313" key="2">
    <source>
        <dbReference type="EMBL" id="ENN72542.1"/>
    </source>
</evidence>
<dbReference type="PROSITE" id="PS50005">
    <property type="entry name" value="TPR"/>
    <property type="match status" value="1"/>
</dbReference>
<dbReference type="Gene3D" id="1.25.40.10">
    <property type="entry name" value="Tetratricopeptide repeat domain"/>
    <property type="match status" value="1"/>
</dbReference>
<reference evidence="2" key="1">
    <citation type="journal article" date="2013" name="Genome Biol.">
        <title>Draft genome of the mountain pine beetle, Dendroctonus ponderosae Hopkins, a major forest pest.</title>
        <authorList>
            <person name="Keeling C.I."/>
            <person name="Yuen M.M."/>
            <person name="Liao N.Y."/>
            <person name="Docking T.R."/>
            <person name="Chan S.K."/>
            <person name="Taylor G.A."/>
            <person name="Palmquist D.L."/>
            <person name="Jackman S.D."/>
            <person name="Nguyen A."/>
            <person name="Li M."/>
            <person name="Henderson H."/>
            <person name="Janes J.K."/>
            <person name="Zhao Y."/>
            <person name="Pandoh P."/>
            <person name="Moore R."/>
            <person name="Sperling F.A."/>
            <person name="Huber D.P."/>
            <person name="Birol I."/>
            <person name="Jones S.J."/>
            <person name="Bohlmann J."/>
        </authorList>
    </citation>
    <scope>NUCLEOTIDE SEQUENCE</scope>
</reference>
<dbReference type="PANTHER" id="PTHR10098">
    <property type="entry name" value="RAPSYN-RELATED"/>
    <property type="match status" value="1"/>
</dbReference>
<dbReference type="InterPro" id="IPR011990">
    <property type="entry name" value="TPR-like_helical_dom_sf"/>
</dbReference>
<accession>N6U1W8</accession>
<organism evidence="2">
    <name type="scientific">Dendroctonus ponderosae</name>
    <name type="common">Mountain pine beetle</name>
    <dbReference type="NCBI Taxonomy" id="77166"/>
    <lineage>
        <taxon>Eukaryota</taxon>
        <taxon>Metazoa</taxon>
        <taxon>Ecdysozoa</taxon>
        <taxon>Arthropoda</taxon>
        <taxon>Hexapoda</taxon>
        <taxon>Insecta</taxon>
        <taxon>Pterygota</taxon>
        <taxon>Neoptera</taxon>
        <taxon>Endopterygota</taxon>
        <taxon>Coleoptera</taxon>
        <taxon>Polyphaga</taxon>
        <taxon>Cucujiformia</taxon>
        <taxon>Curculionidae</taxon>
        <taxon>Scolytinae</taxon>
        <taxon>Dendroctonus</taxon>
    </lineage>
</organism>
<dbReference type="OrthoDB" id="626167at2759"/>
<dbReference type="SMART" id="SM00028">
    <property type="entry name" value="TPR"/>
    <property type="match status" value="3"/>
</dbReference>
<sequence length="252" mass="27765">MLPAGYHTQELTLRQEMSELGGECRAHGHLGAVHMALGNYTHAVKCYQEQLERAQDLQDCAVEAQAYGNLGIARLNMAHYEDAIGYFEQQLATLERLSSSTAQLDKGRAFGSLGNCYDALGDPEEAAKCHEQYLSIALKLKSPRDQERAYRGLGMEAAVGLEWVELWECCRPIAALPGQPPAGAGGFRRPHHGVGVAVRPGQRLPPNGRVQRRPQVPPERPGDRRAAGHAQPAEPSMWQHWQVSHFNSPVPH</sequence>
<dbReference type="EMBL" id="KB741216">
    <property type="protein sequence ID" value="ENN72542.1"/>
    <property type="molecule type" value="Genomic_DNA"/>
</dbReference>
<dbReference type="FunFam" id="1.25.40.10:FF:001539">
    <property type="entry name" value="AGAP002648-PA"/>
    <property type="match status" value="1"/>
</dbReference>
<dbReference type="InterPro" id="IPR019734">
    <property type="entry name" value="TPR_rpt"/>
</dbReference>
<name>N6U1W8_DENPD</name>
<dbReference type="HOGENOM" id="CLU_1103739_0_0_1"/>